<comment type="caution">
    <text evidence="2">The sequence shown here is derived from an EMBL/GenBank/DDBJ whole genome shotgun (WGS) entry which is preliminary data.</text>
</comment>
<sequence length="284" mass="32619">MSSSRVPIAWCDRSTRMRLGRTTVSPTRPTQADVWGQVISVRERLGTSLRLYCYDDPELSGTLHRISVRKGEVDAATLAIEFFGSAKWQPLAIKRWFTKYPEPPMKEQEAPEPKESKTAERDKISSSATKRRSAANSQSLRPAKKQKVEEEQSNEALHSQGMPQFSPQGLKEVKTRWNDLSNQINEEDIEAMRVVTMSESHTSQPPSAELLKAIRQDSLSQFSILGEYDPKLMWENPRWIEWSSTCRRAEQKEEPTATLSIRDRHKDLLRLITEMDKTARRFKG</sequence>
<feature type="compositionally biased region" description="Basic and acidic residues" evidence="1">
    <location>
        <begin position="104"/>
        <end position="124"/>
    </location>
</feature>
<evidence type="ECO:0000313" key="2">
    <source>
        <dbReference type="EMBL" id="KAH7084345.1"/>
    </source>
</evidence>
<dbReference type="AlphaFoldDB" id="A0A8K0R5L9"/>
<dbReference type="Proteomes" id="UP000813461">
    <property type="component" value="Unassembled WGS sequence"/>
</dbReference>
<name>A0A8K0R5L9_9PLEO</name>
<reference evidence="2" key="1">
    <citation type="journal article" date="2021" name="Nat. Commun.">
        <title>Genetic determinants of endophytism in the Arabidopsis root mycobiome.</title>
        <authorList>
            <person name="Mesny F."/>
            <person name="Miyauchi S."/>
            <person name="Thiergart T."/>
            <person name="Pickel B."/>
            <person name="Atanasova L."/>
            <person name="Karlsson M."/>
            <person name="Huettel B."/>
            <person name="Barry K.W."/>
            <person name="Haridas S."/>
            <person name="Chen C."/>
            <person name="Bauer D."/>
            <person name="Andreopoulos W."/>
            <person name="Pangilinan J."/>
            <person name="LaButti K."/>
            <person name="Riley R."/>
            <person name="Lipzen A."/>
            <person name="Clum A."/>
            <person name="Drula E."/>
            <person name="Henrissat B."/>
            <person name="Kohler A."/>
            <person name="Grigoriev I.V."/>
            <person name="Martin F.M."/>
            <person name="Hacquard S."/>
        </authorList>
    </citation>
    <scope>NUCLEOTIDE SEQUENCE</scope>
    <source>
        <strain evidence="2">MPI-SDFR-AT-0120</strain>
    </source>
</reference>
<organism evidence="2 3">
    <name type="scientific">Paraphoma chrysanthemicola</name>
    <dbReference type="NCBI Taxonomy" id="798071"/>
    <lineage>
        <taxon>Eukaryota</taxon>
        <taxon>Fungi</taxon>
        <taxon>Dikarya</taxon>
        <taxon>Ascomycota</taxon>
        <taxon>Pezizomycotina</taxon>
        <taxon>Dothideomycetes</taxon>
        <taxon>Pleosporomycetidae</taxon>
        <taxon>Pleosporales</taxon>
        <taxon>Pleosporineae</taxon>
        <taxon>Phaeosphaeriaceae</taxon>
        <taxon>Paraphoma</taxon>
    </lineage>
</organism>
<evidence type="ECO:0000313" key="3">
    <source>
        <dbReference type="Proteomes" id="UP000813461"/>
    </source>
</evidence>
<evidence type="ECO:0000256" key="1">
    <source>
        <dbReference type="SAM" id="MobiDB-lite"/>
    </source>
</evidence>
<feature type="compositionally biased region" description="Polar residues" evidence="1">
    <location>
        <begin position="154"/>
        <end position="167"/>
    </location>
</feature>
<dbReference type="EMBL" id="JAGMVJ010000012">
    <property type="protein sequence ID" value="KAH7084345.1"/>
    <property type="molecule type" value="Genomic_DNA"/>
</dbReference>
<keyword evidence="3" id="KW-1185">Reference proteome</keyword>
<feature type="region of interest" description="Disordered" evidence="1">
    <location>
        <begin position="103"/>
        <end position="167"/>
    </location>
</feature>
<accession>A0A8K0R5L9</accession>
<protein>
    <submittedName>
        <fullName evidence="2">Uncharacterized protein</fullName>
    </submittedName>
</protein>
<proteinExistence type="predicted"/>
<gene>
    <name evidence="2" type="ORF">FB567DRAFT_604135</name>
</gene>